<dbReference type="EMBL" id="CP090033">
    <property type="protein sequence ID" value="UPK94584.1"/>
    <property type="molecule type" value="Genomic_DNA"/>
</dbReference>
<keyword evidence="2" id="KW-1185">Reference proteome</keyword>
<dbReference type="Proteomes" id="UP000830768">
    <property type="component" value="Chromosome 4"/>
</dbReference>
<organism evidence="1 2">
    <name type="scientific">Fusarium solani subsp. cucurbitae</name>
    <name type="common">Neocosmosporum cucurbitae</name>
    <dbReference type="NCBI Taxonomy" id="2747967"/>
    <lineage>
        <taxon>Eukaryota</taxon>
        <taxon>Fungi</taxon>
        <taxon>Dikarya</taxon>
        <taxon>Ascomycota</taxon>
        <taxon>Pezizomycotina</taxon>
        <taxon>Sordariomycetes</taxon>
        <taxon>Hypocreomycetidae</taxon>
        <taxon>Hypocreales</taxon>
        <taxon>Nectriaceae</taxon>
        <taxon>Fusarium</taxon>
        <taxon>Fusarium solani species complex</taxon>
    </lineage>
</organism>
<accession>A0ACD3Z011</accession>
<sequence length="191" mass="21666">MEAYWRTLCMDSVRSLRLNGSPSDKNRRYHRCSGDYVQEARKQWMSHTGLPLQNTKFTGEPALTMLGKKRSRSWNMEWLEIQAPKERDAEEKLTYIAVDFAVTSATMGSRLFLTRGGCISLGPEEVKAGDDAYVFAGAHMPFMVRHGEARDVPSIGRRECHQLVGECYIHGIMDGEAMGGFEQDKRPVFLI</sequence>
<protein>
    <submittedName>
        <fullName evidence="1">Uncharacterized protein</fullName>
    </submittedName>
</protein>
<evidence type="ECO:0000313" key="2">
    <source>
        <dbReference type="Proteomes" id="UP000830768"/>
    </source>
</evidence>
<gene>
    <name evidence="1" type="ORF">LCI18_005519</name>
</gene>
<evidence type="ECO:0000313" key="1">
    <source>
        <dbReference type="EMBL" id="UPK94584.1"/>
    </source>
</evidence>
<reference evidence="1" key="1">
    <citation type="submission" date="2021-11" db="EMBL/GenBank/DDBJ databases">
        <title>Fusarium solani-melongenae Genome sequencing and assembly.</title>
        <authorList>
            <person name="Xie S."/>
            <person name="Huang L."/>
            <person name="Zhang X."/>
        </authorList>
    </citation>
    <scope>NUCLEOTIDE SEQUENCE</scope>
    <source>
        <strain evidence="1">CRI 24-3</strain>
    </source>
</reference>
<proteinExistence type="predicted"/>
<name>A0ACD3Z011_FUSSC</name>